<proteinExistence type="predicted"/>
<comment type="caution">
    <text evidence="1">The sequence shown here is derived from an EMBL/GenBank/DDBJ whole genome shotgun (WGS) entry which is preliminary data.</text>
</comment>
<gene>
    <name evidence="1" type="ORF">LCGC14_1280340</name>
</gene>
<reference evidence="1" key="1">
    <citation type="journal article" date="2015" name="Nature">
        <title>Complex archaea that bridge the gap between prokaryotes and eukaryotes.</title>
        <authorList>
            <person name="Spang A."/>
            <person name="Saw J.H."/>
            <person name="Jorgensen S.L."/>
            <person name="Zaremba-Niedzwiedzka K."/>
            <person name="Martijn J."/>
            <person name="Lind A.E."/>
            <person name="van Eijk R."/>
            <person name="Schleper C."/>
            <person name="Guy L."/>
            <person name="Ettema T.J."/>
        </authorList>
    </citation>
    <scope>NUCLEOTIDE SEQUENCE</scope>
</reference>
<dbReference type="EMBL" id="LAZR01007277">
    <property type="protein sequence ID" value="KKM86308.1"/>
    <property type="molecule type" value="Genomic_DNA"/>
</dbReference>
<accession>A0A0F9KX36</accession>
<name>A0A0F9KX36_9ZZZZ</name>
<evidence type="ECO:0000313" key="1">
    <source>
        <dbReference type="EMBL" id="KKM86308.1"/>
    </source>
</evidence>
<protein>
    <submittedName>
        <fullName evidence="1">Uncharacterized protein</fullName>
    </submittedName>
</protein>
<sequence length="228" mass="27801">MTDKFECEFCEKGFIRERTLINHLCPKKRRWFNRDQKHVRLAFNSWLRWFEVTRTLPNSKKRTYKDFMDSKEYISFVKFGRHVENTRLVNPEQFIDFVIKNGYKLKDWTRDSVFEMYSKQICRNEDVQTALNRFVYLIDQWASENQEEWIDYFKKIQPGTALHCIRTGRISPWVLLNATTADKLFERMSDEQRGIVDDFIDIRLWKIKFRKNPNDVDFVHKILKDYGI</sequence>
<dbReference type="AlphaFoldDB" id="A0A0F9KX36"/>
<organism evidence="1">
    <name type="scientific">marine sediment metagenome</name>
    <dbReference type="NCBI Taxonomy" id="412755"/>
    <lineage>
        <taxon>unclassified sequences</taxon>
        <taxon>metagenomes</taxon>
        <taxon>ecological metagenomes</taxon>
    </lineage>
</organism>